<dbReference type="EMBL" id="JAZHXI010000003">
    <property type="protein sequence ID" value="KAL2073949.1"/>
    <property type="molecule type" value="Genomic_DNA"/>
</dbReference>
<organism evidence="2 3">
    <name type="scientific">Oculimacula yallundae</name>
    <dbReference type="NCBI Taxonomy" id="86028"/>
    <lineage>
        <taxon>Eukaryota</taxon>
        <taxon>Fungi</taxon>
        <taxon>Dikarya</taxon>
        <taxon>Ascomycota</taxon>
        <taxon>Pezizomycotina</taxon>
        <taxon>Leotiomycetes</taxon>
        <taxon>Helotiales</taxon>
        <taxon>Ploettnerulaceae</taxon>
        <taxon>Oculimacula</taxon>
    </lineage>
</organism>
<feature type="chain" id="PRO_5045910056" evidence="1">
    <location>
        <begin position="22"/>
        <end position="225"/>
    </location>
</feature>
<reference evidence="2 3" key="1">
    <citation type="journal article" date="2024" name="Commun. Biol.">
        <title>Comparative genomic analysis of thermophilic fungi reveals convergent evolutionary adaptations and gene losses.</title>
        <authorList>
            <person name="Steindorff A.S."/>
            <person name="Aguilar-Pontes M.V."/>
            <person name="Robinson A.J."/>
            <person name="Andreopoulos B."/>
            <person name="LaButti K."/>
            <person name="Kuo A."/>
            <person name="Mondo S."/>
            <person name="Riley R."/>
            <person name="Otillar R."/>
            <person name="Haridas S."/>
            <person name="Lipzen A."/>
            <person name="Grimwood J."/>
            <person name="Schmutz J."/>
            <person name="Clum A."/>
            <person name="Reid I.D."/>
            <person name="Moisan M.C."/>
            <person name="Butler G."/>
            <person name="Nguyen T.T.M."/>
            <person name="Dewar K."/>
            <person name="Conant G."/>
            <person name="Drula E."/>
            <person name="Henrissat B."/>
            <person name="Hansel C."/>
            <person name="Singer S."/>
            <person name="Hutchinson M.I."/>
            <person name="de Vries R.P."/>
            <person name="Natvig D.O."/>
            <person name="Powell A.J."/>
            <person name="Tsang A."/>
            <person name="Grigoriev I.V."/>
        </authorList>
    </citation>
    <scope>NUCLEOTIDE SEQUENCE [LARGE SCALE GENOMIC DNA]</scope>
    <source>
        <strain evidence="2 3">CBS 494.80</strain>
    </source>
</reference>
<sequence>MNLFLPILLFAQGIVCQSSSADVSSTSTSTIDDISTTQPVVATPTISVVPPTISESVIETPTVDTSSSVSVTEILTQTTSTVSTTVLSSTTATASSNSSAIDDEAEITKTGTLKPESTEVTEVVPALEIPRELTPDESVAVTALELEVYADLLVNAPLPTLPDDTPEDNIVALPACPVNVATLQKRGLFDGKKAPARPKFYPCMPSYLAIEVIYHYVPADTRVRV</sequence>
<evidence type="ECO:0000256" key="1">
    <source>
        <dbReference type="SAM" id="SignalP"/>
    </source>
</evidence>
<feature type="signal peptide" evidence="1">
    <location>
        <begin position="1"/>
        <end position="21"/>
    </location>
</feature>
<evidence type="ECO:0000313" key="2">
    <source>
        <dbReference type="EMBL" id="KAL2073949.1"/>
    </source>
</evidence>
<keyword evidence="3" id="KW-1185">Reference proteome</keyword>
<evidence type="ECO:0000313" key="3">
    <source>
        <dbReference type="Proteomes" id="UP001595075"/>
    </source>
</evidence>
<keyword evidence="1" id="KW-0732">Signal</keyword>
<proteinExistence type="predicted"/>
<name>A0ABR4CVL2_9HELO</name>
<comment type="caution">
    <text evidence="2">The sequence shown here is derived from an EMBL/GenBank/DDBJ whole genome shotgun (WGS) entry which is preliminary data.</text>
</comment>
<gene>
    <name evidence="2" type="ORF">VTL71DRAFT_11275</name>
</gene>
<dbReference type="Proteomes" id="UP001595075">
    <property type="component" value="Unassembled WGS sequence"/>
</dbReference>
<accession>A0ABR4CVL2</accession>
<protein>
    <submittedName>
        <fullName evidence="2">Uncharacterized protein</fullName>
    </submittedName>
</protein>